<evidence type="ECO:0000313" key="1">
    <source>
        <dbReference type="EMBL" id="VDN40487.1"/>
    </source>
</evidence>
<dbReference type="AlphaFoldDB" id="A0A3P7P5G0"/>
<keyword evidence="2" id="KW-1185">Reference proteome</keyword>
<protein>
    <recommendedName>
        <fullName evidence="3">Protein kinase domain-containing protein</fullName>
    </recommendedName>
</protein>
<gene>
    <name evidence="1" type="ORF">DILT_LOCUS18259</name>
</gene>
<dbReference type="SUPFAM" id="SSF56112">
    <property type="entry name" value="Protein kinase-like (PK-like)"/>
    <property type="match status" value="1"/>
</dbReference>
<accession>A0A3P7P5G0</accession>
<dbReference type="Proteomes" id="UP000281553">
    <property type="component" value="Unassembled WGS sequence"/>
</dbReference>
<dbReference type="OrthoDB" id="6778822at2759"/>
<evidence type="ECO:0008006" key="3">
    <source>
        <dbReference type="Google" id="ProtNLM"/>
    </source>
</evidence>
<name>A0A3P7P5G0_DIBLA</name>
<evidence type="ECO:0000313" key="2">
    <source>
        <dbReference type="Proteomes" id="UP000281553"/>
    </source>
</evidence>
<proteinExistence type="predicted"/>
<dbReference type="EMBL" id="UYRU01098785">
    <property type="protein sequence ID" value="VDN40487.1"/>
    <property type="molecule type" value="Genomic_DNA"/>
</dbReference>
<reference evidence="1 2" key="1">
    <citation type="submission" date="2018-11" db="EMBL/GenBank/DDBJ databases">
        <authorList>
            <consortium name="Pathogen Informatics"/>
        </authorList>
    </citation>
    <scope>NUCLEOTIDE SEQUENCE [LARGE SCALE GENOMIC DNA]</scope>
</reference>
<dbReference type="InterPro" id="IPR011009">
    <property type="entry name" value="Kinase-like_dom_sf"/>
</dbReference>
<sequence>MERVAVLTDLRKPKIFFPTDWDSTILVNQTALIRSLLQQDPSRRPSASDLLASPLVPPLKSTESAFRKQVLEAFNNPDGNLYRFIVNNLMTVSCSRAAVSIIEYALLIFCVRA</sequence>
<dbReference type="Gene3D" id="1.10.510.10">
    <property type="entry name" value="Transferase(Phosphotransferase) domain 1"/>
    <property type="match status" value="1"/>
</dbReference>
<organism evidence="1 2">
    <name type="scientific">Dibothriocephalus latus</name>
    <name type="common">Fish tapeworm</name>
    <name type="synonym">Diphyllobothrium latum</name>
    <dbReference type="NCBI Taxonomy" id="60516"/>
    <lineage>
        <taxon>Eukaryota</taxon>
        <taxon>Metazoa</taxon>
        <taxon>Spiralia</taxon>
        <taxon>Lophotrochozoa</taxon>
        <taxon>Platyhelminthes</taxon>
        <taxon>Cestoda</taxon>
        <taxon>Eucestoda</taxon>
        <taxon>Diphyllobothriidea</taxon>
        <taxon>Diphyllobothriidae</taxon>
        <taxon>Dibothriocephalus</taxon>
    </lineage>
</organism>